<organism evidence="2 3">
    <name type="scientific">Chlorobium phaeobacteroides (strain DSM 266 / SMG 266 / 2430)</name>
    <dbReference type="NCBI Taxonomy" id="290317"/>
    <lineage>
        <taxon>Bacteria</taxon>
        <taxon>Pseudomonadati</taxon>
        <taxon>Chlorobiota</taxon>
        <taxon>Chlorobiia</taxon>
        <taxon>Chlorobiales</taxon>
        <taxon>Chlorobiaceae</taxon>
        <taxon>Chlorobium/Pelodictyon group</taxon>
        <taxon>Chlorobium</taxon>
    </lineage>
</organism>
<dbReference type="EMBL" id="CP000492">
    <property type="protein sequence ID" value="ABL65726.1"/>
    <property type="molecule type" value="Genomic_DNA"/>
</dbReference>
<dbReference type="eggNOG" id="COG3344">
    <property type="taxonomic scope" value="Bacteria"/>
</dbReference>
<dbReference type="InterPro" id="IPR000477">
    <property type="entry name" value="RT_dom"/>
</dbReference>
<dbReference type="AlphaFoldDB" id="A1BH49"/>
<gene>
    <name evidence="2" type="ordered locus">Cpha266_1708</name>
</gene>
<dbReference type="PROSITE" id="PS50878">
    <property type="entry name" value="RT_POL"/>
    <property type="match status" value="1"/>
</dbReference>
<feature type="domain" description="Reverse transcriptase" evidence="1">
    <location>
        <begin position="50"/>
        <end position="381"/>
    </location>
</feature>
<accession>A1BH49</accession>
<keyword evidence="3" id="KW-1185">Reference proteome</keyword>
<protein>
    <recommendedName>
        <fullName evidence="1">Reverse transcriptase domain-containing protein</fullName>
    </recommendedName>
</protein>
<dbReference type="RefSeq" id="WP_011745535.1">
    <property type="nucleotide sequence ID" value="NC_008639.1"/>
</dbReference>
<sequence>MSFLKEVTGQLNLRWAWEKVRRASTPGDAWINEIELAEFELELESNLKSIAEEMKQGRYKLRPLKPMAFPKNPSKDGKQQVRQYFNVAVRDQVAWTAVVNIIGPFLDQKMPTWSYGNRLFRSIWTESDEKGVRRQKIGRYRDSSGQIYLPFLQSWPRFRRHVFLSTLAMTGQTGKYSTTKEDVEELECQESLPEKYKCPFIQKKHWAIKRPREGKKKLFWCSLDLEKFYPSLKLDIILRNITEFLPAELRVDADNLIESMMLFEVDTANWSTDDLEALNEIGLSAKERDFKGIPTGLYVAGFLANAGLFKVDLEVDKLLKNRNVAHFRFVDDHIVLAYSFNELVKWVEEYLKLLDSLETGATVNRDKIEPEALAQYFGAKENPEKSLDDIQKEAEKKCELNPQFPTPLMTKTLALVSAIARTDFDLLEESEIVSLTDQLEHMLLVELPEAEIPEKTRLSFAATRLIRLAECRLSNNARLVELECRHEILDAELANKALSNEHRVSFNRERKETKKELKKQRDKLDREVFKAFGLMRKVLQERPDRVRLWTRAIKMCRQAGVKGLKDIFNDITRVKDTNPMAAEYLYASTLSLLGYEAIIAALLVLNPEIAEWRKKAAQSFLNDIKEAPRSNPLCSGRRWFLQKSWEQFCFGVFCADVIIRSSSTEEKGYESGLPAELIKAGSNCLTEKGIESSQSMAWWAARLSMREFSSRAPRWVVDIACRIPATSESNLFWRFFPFDVPPDILQGMIVDDRYSQNLDQMGGWWYDALSAKREIASTLMLNGSSPEIACALNNLQSTSNRDFVSLHEWCAEIRQIRAKNASDPRASEWTALEIVRQVGLSITEFNLGYVAKQSANHTSTLCLHPANFRVPRKWLDDFKLKSPTWIKWENKIKPENNETQVKYVSDDLYDDLSVADSRYTPLQENVLSNDLFVLVNPVRGLGLLLYGLLRHDFEFPTVWNGPGHSDVLNRLPLCLLKEMTCSSLTLGLLKACLQPRAMENLKPSIVQSPDDDSLHDPVLLRNVEDVCQRINQCQEHLKRNRLSTINDKPRQLTPISIRDLSNPEWSKAFKDVQEGESVDEQ</sequence>
<name>A1BH49_CHLPD</name>
<dbReference type="Proteomes" id="UP000008701">
    <property type="component" value="Chromosome"/>
</dbReference>
<evidence type="ECO:0000313" key="3">
    <source>
        <dbReference type="Proteomes" id="UP000008701"/>
    </source>
</evidence>
<dbReference type="KEGG" id="cph:Cpha266_1708"/>
<dbReference type="CDD" id="cd01646">
    <property type="entry name" value="RT_Bac_retron_I"/>
    <property type="match status" value="1"/>
</dbReference>
<dbReference type="STRING" id="290317.Cpha266_1708"/>
<reference evidence="2 3" key="1">
    <citation type="submission" date="2006-12" db="EMBL/GenBank/DDBJ databases">
        <title>Complete sequence of Chlorobium phaeobacteroides DSM 266.</title>
        <authorList>
            <consortium name="US DOE Joint Genome Institute"/>
            <person name="Copeland A."/>
            <person name="Lucas S."/>
            <person name="Lapidus A."/>
            <person name="Barry K."/>
            <person name="Detter J.C."/>
            <person name="Glavina del Rio T."/>
            <person name="Hammon N."/>
            <person name="Israni S."/>
            <person name="Pitluck S."/>
            <person name="Goltsman E."/>
            <person name="Schmutz J."/>
            <person name="Larimer F."/>
            <person name="Land M."/>
            <person name="Hauser L."/>
            <person name="Mikhailova N."/>
            <person name="Li T."/>
            <person name="Overmann J."/>
            <person name="Bryant D.A."/>
            <person name="Richardson P."/>
        </authorList>
    </citation>
    <scope>NUCLEOTIDE SEQUENCE [LARGE SCALE GENOMIC DNA]</scope>
    <source>
        <strain evidence="2 3">DSM 266</strain>
    </source>
</reference>
<evidence type="ECO:0000259" key="1">
    <source>
        <dbReference type="PROSITE" id="PS50878"/>
    </source>
</evidence>
<proteinExistence type="predicted"/>
<dbReference type="HOGENOM" id="CLU_287551_0_0_10"/>
<evidence type="ECO:0000313" key="2">
    <source>
        <dbReference type="EMBL" id="ABL65726.1"/>
    </source>
</evidence>
<dbReference type="OrthoDB" id="9131998at2"/>